<accession>A0ABU1P2C2</accession>
<dbReference type="RefSeq" id="WP_310500955.1">
    <property type="nucleotide sequence ID" value="NZ_JAVDSB010000010.1"/>
</dbReference>
<evidence type="ECO:0000313" key="2">
    <source>
        <dbReference type="Proteomes" id="UP001267290"/>
    </source>
</evidence>
<name>A0ABU1P2C2_9BACL</name>
<dbReference type="EMBL" id="JAVDSB010000010">
    <property type="protein sequence ID" value="MDR6553491.1"/>
    <property type="molecule type" value="Genomic_DNA"/>
</dbReference>
<reference evidence="1 2" key="1">
    <citation type="submission" date="2023-07" db="EMBL/GenBank/DDBJ databases">
        <title>Sorghum-associated microbial communities from plants grown in Nebraska, USA.</title>
        <authorList>
            <person name="Schachtman D."/>
        </authorList>
    </citation>
    <scope>NUCLEOTIDE SEQUENCE [LARGE SCALE GENOMIC DNA]</scope>
    <source>
        <strain evidence="1 2">CC258</strain>
    </source>
</reference>
<gene>
    <name evidence="1" type="ORF">J2736_004698</name>
</gene>
<proteinExistence type="predicted"/>
<organism evidence="1 2">
    <name type="scientific">Paenibacillus qinlingensis</name>
    <dbReference type="NCBI Taxonomy" id="1837343"/>
    <lineage>
        <taxon>Bacteria</taxon>
        <taxon>Bacillati</taxon>
        <taxon>Bacillota</taxon>
        <taxon>Bacilli</taxon>
        <taxon>Bacillales</taxon>
        <taxon>Paenibacillaceae</taxon>
        <taxon>Paenibacillus</taxon>
    </lineage>
</organism>
<keyword evidence="2" id="KW-1185">Reference proteome</keyword>
<protein>
    <submittedName>
        <fullName evidence="1">Ferric iron reductase protein FhuF</fullName>
    </submittedName>
</protein>
<sequence>MISDIVTSLKHYHLLLDSSESLELIREYRLDDEKGIAELLEQFAEQIGAPNHKIASSLFVKRYSHFITGAWDAWVRYGRCLNVSPSNVAISLKNKHLYYRLLFPYSLENWAGSGSYAVERESYARHLFTDHAQPFLKQLVDWSGIDVQTLWATISYNLIYYRDEWRTEAETASEKAYIADNFRYLIHEANPIHVFAAVANPLTDAFRCVDIPGVDEDKIMIRSKCCLHFRMPGEDNYCYTCPTIKDDRRIDKYFAHMAHHH</sequence>
<evidence type="ECO:0000313" key="1">
    <source>
        <dbReference type="EMBL" id="MDR6553491.1"/>
    </source>
</evidence>
<comment type="caution">
    <text evidence="1">The sequence shown here is derived from an EMBL/GenBank/DDBJ whole genome shotgun (WGS) entry which is preliminary data.</text>
</comment>
<dbReference type="Proteomes" id="UP001267290">
    <property type="component" value="Unassembled WGS sequence"/>
</dbReference>